<dbReference type="PANTHER" id="PTHR43569:SF2">
    <property type="entry name" value="AMIDOHYDROLASE-RELATED DOMAIN-CONTAINING PROTEIN"/>
    <property type="match status" value="1"/>
</dbReference>
<comment type="caution">
    <text evidence="3">The sequence shown here is derived from an EMBL/GenBank/DDBJ whole genome shotgun (WGS) entry which is preliminary data.</text>
</comment>
<reference evidence="3" key="1">
    <citation type="submission" date="2024-05" db="EMBL/GenBank/DDBJ databases">
        <title>30 novel species of actinomycetes from the DSMZ collection.</title>
        <authorList>
            <person name="Nouioui I."/>
        </authorList>
    </citation>
    <scope>NUCLEOTIDE SEQUENCE</scope>
    <source>
        <strain evidence="3">DSM 41529</strain>
    </source>
</reference>
<protein>
    <submittedName>
        <fullName evidence="3">Amidohydrolase family protein</fullName>
    </submittedName>
</protein>
<dbReference type="Proteomes" id="UP001180754">
    <property type="component" value="Unassembled WGS sequence"/>
</dbReference>
<evidence type="ECO:0000313" key="3">
    <source>
        <dbReference type="EMBL" id="MDT0544827.1"/>
    </source>
</evidence>
<comment type="similarity">
    <text evidence="1">Belongs to the metallo-dependent hydrolases superfamily.</text>
</comment>
<feature type="domain" description="Amidohydrolase-related" evidence="2">
    <location>
        <begin position="4"/>
        <end position="280"/>
    </location>
</feature>
<dbReference type="InterPro" id="IPR032466">
    <property type="entry name" value="Metal_Hydrolase"/>
</dbReference>
<sequence length="282" mass="30552">MPRIDAHHHLWDLARRDQPWMDGPWADPIHRTFTLEDLEPHLGANGVDATVVVQSSSSHDETVELLAVAHASARVAGVVGWADLTDPALPDVLAALRAAPGGDRLVGLRHQVQDEPDRHWLARPDVRRGLAHLADADLAYDLLITPRELPAAIDAVRDLPGLRFVLDHAAKPPVASGARDPWDGELAALAALPNVVCKLSGLVTEAAWDSWLPEHVLPYAEHVLDTFGPDRVLFGSDWPVCTLAATYDQVVDLADRATRRLTEAERAAVFGTSATRAYGLGA</sequence>
<dbReference type="InterPro" id="IPR006680">
    <property type="entry name" value="Amidohydro-rel"/>
</dbReference>
<dbReference type="SUPFAM" id="SSF51556">
    <property type="entry name" value="Metallo-dependent hydrolases"/>
    <property type="match status" value="1"/>
</dbReference>
<dbReference type="RefSeq" id="WP_311725273.1">
    <property type="nucleotide sequence ID" value="NZ_JAVRFD010000008.1"/>
</dbReference>
<organism evidence="3 4">
    <name type="scientific">Streptomyces lonegramiae</name>
    <dbReference type="NCBI Taxonomy" id="3075524"/>
    <lineage>
        <taxon>Bacteria</taxon>
        <taxon>Bacillati</taxon>
        <taxon>Actinomycetota</taxon>
        <taxon>Actinomycetes</taxon>
        <taxon>Kitasatosporales</taxon>
        <taxon>Streptomycetaceae</taxon>
        <taxon>Streptomyces</taxon>
    </lineage>
</organism>
<dbReference type="PANTHER" id="PTHR43569">
    <property type="entry name" value="AMIDOHYDROLASE"/>
    <property type="match status" value="1"/>
</dbReference>
<name>A0ABU2XG68_9ACTN</name>
<gene>
    <name evidence="3" type="ORF">RND15_19255</name>
</gene>
<proteinExistence type="inferred from homology"/>
<evidence type="ECO:0000313" key="4">
    <source>
        <dbReference type="Proteomes" id="UP001180754"/>
    </source>
</evidence>
<accession>A0ABU2XG68</accession>
<evidence type="ECO:0000259" key="2">
    <source>
        <dbReference type="Pfam" id="PF04909"/>
    </source>
</evidence>
<dbReference type="Gene3D" id="3.20.20.140">
    <property type="entry name" value="Metal-dependent hydrolases"/>
    <property type="match status" value="1"/>
</dbReference>
<dbReference type="EMBL" id="JAVRFD010000008">
    <property type="protein sequence ID" value="MDT0544827.1"/>
    <property type="molecule type" value="Genomic_DNA"/>
</dbReference>
<dbReference type="InterPro" id="IPR052350">
    <property type="entry name" value="Metallo-dep_Lactonases"/>
</dbReference>
<evidence type="ECO:0000256" key="1">
    <source>
        <dbReference type="ARBA" id="ARBA00038310"/>
    </source>
</evidence>
<dbReference type="Pfam" id="PF04909">
    <property type="entry name" value="Amidohydro_2"/>
    <property type="match status" value="1"/>
</dbReference>
<keyword evidence="4" id="KW-1185">Reference proteome</keyword>